<dbReference type="EMBL" id="CP038145">
    <property type="protein sequence ID" value="QBQ64465.1"/>
    <property type="molecule type" value="Genomic_DNA"/>
</dbReference>
<evidence type="ECO:0000313" key="3">
    <source>
        <dbReference type="EMBL" id="QBQ64465.1"/>
    </source>
</evidence>
<organism evidence="3 4">
    <name type="scientific">Actinobacillus indolicus</name>
    <dbReference type="NCBI Taxonomy" id="51049"/>
    <lineage>
        <taxon>Bacteria</taxon>
        <taxon>Pseudomonadati</taxon>
        <taxon>Pseudomonadota</taxon>
        <taxon>Gammaproteobacteria</taxon>
        <taxon>Pasteurellales</taxon>
        <taxon>Pasteurellaceae</taxon>
        <taxon>Actinobacillus</taxon>
    </lineage>
</organism>
<feature type="chain" id="PRO_5020395253" evidence="2">
    <location>
        <begin position="27"/>
        <end position="194"/>
    </location>
</feature>
<sequence length="194" mass="20577">MNKFTKISAAALLTVFLAACDKPAPAKPAEAPKAEAAAQAPAAPKAETPAPAAEAPKADAAQAQGVEDFKKLVEWNQAQEKALASSQAELQQTLATQDKAKIEEGLKAFTIKVADVLKSLDALEIKNADVLAFKAKTKETLELSNDLIAESVKVMANPTPEAQKLIQEKSQKLMESGNALQKLQAELQQKFGGK</sequence>
<protein>
    <submittedName>
        <fullName evidence="3">Lipoprotein HlpB</fullName>
    </submittedName>
</protein>
<dbReference type="KEGG" id="aio:EXH44_09650"/>
<feature type="signal peptide" evidence="2">
    <location>
        <begin position="1"/>
        <end position="26"/>
    </location>
</feature>
<name>A0A4P7CJZ3_9PAST</name>
<dbReference type="Proteomes" id="UP000294444">
    <property type="component" value="Chromosome"/>
</dbReference>
<dbReference type="RefSeq" id="WP_162857295.1">
    <property type="nucleotide sequence ID" value="NZ_CP038145.1"/>
</dbReference>
<evidence type="ECO:0000256" key="2">
    <source>
        <dbReference type="SAM" id="SignalP"/>
    </source>
</evidence>
<dbReference type="AlphaFoldDB" id="A0A4P7CJZ3"/>
<reference evidence="3 4" key="1">
    <citation type="submission" date="2019-03" db="EMBL/GenBank/DDBJ databases">
        <authorList>
            <person name="Che Y."/>
            <person name="Zhou L."/>
        </authorList>
    </citation>
    <scope>NUCLEOTIDE SEQUENCE [LARGE SCALE GENOMIC DNA]</scope>
    <source>
        <strain evidence="3 4">AIFJ1607</strain>
    </source>
</reference>
<proteinExistence type="predicted"/>
<keyword evidence="2" id="KW-0732">Signal</keyword>
<keyword evidence="3" id="KW-0449">Lipoprotein</keyword>
<dbReference type="PROSITE" id="PS51257">
    <property type="entry name" value="PROKAR_LIPOPROTEIN"/>
    <property type="match status" value="1"/>
</dbReference>
<evidence type="ECO:0000256" key="1">
    <source>
        <dbReference type="SAM" id="MobiDB-lite"/>
    </source>
</evidence>
<accession>A0A4P7CJZ3</accession>
<gene>
    <name evidence="3" type="ORF">EXH44_09650</name>
</gene>
<evidence type="ECO:0000313" key="4">
    <source>
        <dbReference type="Proteomes" id="UP000294444"/>
    </source>
</evidence>
<keyword evidence="4" id="KW-1185">Reference proteome</keyword>
<feature type="region of interest" description="Disordered" evidence="1">
    <location>
        <begin position="24"/>
        <end position="62"/>
    </location>
</feature>